<evidence type="ECO:0008006" key="4">
    <source>
        <dbReference type="Google" id="ProtNLM"/>
    </source>
</evidence>
<name>A0A317ZF86_9BACT</name>
<keyword evidence="3" id="KW-1185">Reference proteome</keyword>
<dbReference type="EMBL" id="QHJQ01000024">
    <property type="protein sequence ID" value="PXA02833.1"/>
    <property type="molecule type" value="Genomic_DNA"/>
</dbReference>
<dbReference type="RefSeq" id="WP_110132295.1">
    <property type="nucleotide sequence ID" value="NZ_QHJQ01000024.1"/>
</dbReference>
<dbReference type="Proteomes" id="UP000247099">
    <property type="component" value="Unassembled WGS sequence"/>
</dbReference>
<sequence>MSDVTDSPESKFSESFASDYVQQTKVHLNFDQNVVIITEDRLELCLRDYIGLITKRKGWITPVSLLAAFVTAVCTSDFSETFGISKSTWEAVFIILIFISLVWSACSIIDAIRNRSSLRDLIDAIKKSGKVSKGTNQSES</sequence>
<dbReference type="OrthoDB" id="9968392at2"/>
<gene>
    <name evidence="2" type="ORF">DDZ13_15100</name>
</gene>
<organism evidence="2 3">
    <name type="scientific">Coraliomargarita sinensis</name>
    <dbReference type="NCBI Taxonomy" id="2174842"/>
    <lineage>
        <taxon>Bacteria</taxon>
        <taxon>Pseudomonadati</taxon>
        <taxon>Verrucomicrobiota</taxon>
        <taxon>Opitutia</taxon>
        <taxon>Puniceicoccales</taxon>
        <taxon>Coraliomargaritaceae</taxon>
        <taxon>Coraliomargarita</taxon>
    </lineage>
</organism>
<dbReference type="AlphaFoldDB" id="A0A317ZF86"/>
<protein>
    <recommendedName>
        <fullName evidence="4">Holin</fullName>
    </recommendedName>
</protein>
<comment type="caution">
    <text evidence="2">The sequence shown here is derived from an EMBL/GenBank/DDBJ whole genome shotgun (WGS) entry which is preliminary data.</text>
</comment>
<evidence type="ECO:0000256" key="1">
    <source>
        <dbReference type="SAM" id="Phobius"/>
    </source>
</evidence>
<reference evidence="2 3" key="1">
    <citation type="submission" date="2018-05" db="EMBL/GenBank/DDBJ databases">
        <title>Coraliomargarita sinensis sp. nov., isolated from a marine solar saltern.</title>
        <authorList>
            <person name="Zhou L.Y."/>
        </authorList>
    </citation>
    <scope>NUCLEOTIDE SEQUENCE [LARGE SCALE GENOMIC DNA]</scope>
    <source>
        <strain evidence="2 3">WN38</strain>
    </source>
</reference>
<keyword evidence="1" id="KW-1133">Transmembrane helix</keyword>
<keyword evidence="1" id="KW-0472">Membrane</keyword>
<dbReference type="InParanoid" id="A0A317ZF86"/>
<evidence type="ECO:0000313" key="3">
    <source>
        <dbReference type="Proteomes" id="UP000247099"/>
    </source>
</evidence>
<evidence type="ECO:0000313" key="2">
    <source>
        <dbReference type="EMBL" id="PXA02833.1"/>
    </source>
</evidence>
<accession>A0A317ZF86</accession>
<proteinExistence type="predicted"/>
<keyword evidence="1" id="KW-0812">Transmembrane</keyword>
<feature type="transmembrane region" description="Helical" evidence="1">
    <location>
        <begin position="91"/>
        <end position="112"/>
    </location>
</feature>